<dbReference type="RefSeq" id="WP_135368730.1">
    <property type="nucleotide sequence ID" value="NZ_RKLX01000022.1"/>
</dbReference>
<evidence type="ECO:0000259" key="3">
    <source>
        <dbReference type="Pfam" id="PF13240"/>
    </source>
</evidence>
<organism evidence="4 5">
    <name type="scientific">Levilactobacillus suantsaiihabitans</name>
    <dbReference type="NCBI Taxonomy" id="2487722"/>
    <lineage>
        <taxon>Bacteria</taxon>
        <taxon>Bacillati</taxon>
        <taxon>Bacillota</taxon>
        <taxon>Bacilli</taxon>
        <taxon>Lactobacillales</taxon>
        <taxon>Lactobacillaceae</taxon>
        <taxon>Levilactobacillus</taxon>
    </lineage>
</organism>
<feature type="domain" description="Zinc-ribbon" evidence="3">
    <location>
        <begin position="7"/>
        <end position="28"/>
    </location>
</feature>
<evidence type="ECO:0000256" key="2">
    <source>
        <dbReference type="SAM" id="Phobius"/>
    </source>
</evidence>
<evidence type="ECO:0000313" key="5">
    <source>
        <dbReference type="Proteomes" id="UP000297348"/>
    </source>
</evidence>
<feature type="region of interest" description="Disordered" evidence="1">
    <location>
        <begin position="36"/>
        <end position="63"/>
    </location>
</feature>
<gene>
    <name evidence="4" type="ORF">EGT51_11030</name>
</gene>
<feature type="transmembrane region" description="Helical" evidence="2">
    <location>
        <begin position="90"/>
        <end position="110"/>
    </location>
</feature>
<keyword evidence="2" id="KW-1133">Transmembrane helix</keyword>
<name>A0A4Z0J5V9_9LACO</name>
<protein>
    <submittedName>
        <fullName evidence="4">Zinc-ribbon domain-containing protein</fullName>
    </submittedName>
</protein>
<proteinExistence type="predicted"/>
<keyword evidence="2" id="KW-0472">Membrane</keyword>
<dbReference type="InterPro" id="IPR026870">
    <property type="entry name" value="Zinc_ribbon_dom"/>
</dbReference>
<dbReference type="EMBL" id="RKLX01000022">
    <property type="protein sequence ID" value="TGD17808.1"/>
    <property type="molecule type" value="Genomic_DNA"/>
</dbReference>
<keyword evidence="2" id="KW-0812">Transmembrane</keyword>
<dbReference type="Pfam" id="PF13240">
    <property type="entry name" value="Zn_Ribbon_1"/>
    <property type="match status" value="1"/>
</dbReference>
<accession>A0A4Z0J5V9</accession>
<sequence length="287" mass="31279">MTDQPKFCPHCGNELKPDAQFCPQCGYAVGAALNETAQPDPTPAAQPQPAQTETPTPTARRTANPSGNYFNWYFATLRHPSQNLPGTNRFFGLISLVAEALLLSLTLVMLSQKLTTMAIRTMDQYAAAELSRVLNVNGLIFKTGLTLFFLVIIGYAIYVGISYAFRRIITGESQNFWDFLNHFAGVTNLLLIFNLITFLLGLITGAGNLSSLSIFLLFLVPANILISAAFIFIIIDDVPTPRMDKFYAVLLAELALAVAFAIFGFIAANLVGGSIVSYVESLYNSAL</sequence>
<reference evidence="4 5" key="1">
    <citation type="submission" date="2018-10" db="EMBL/GenBank/DDBJ databases">
        <title>Lactobacillus sp. R7 and Lactobacillus sp. R19 isolated from fermented mustard green product of Taiwan.</title>
        <authorList>
            <person name="Lin S.-T."/>
        </authorList>
    </citation>
    <scope>NUCLEOTIDE SEQUENCE [LARGE SCALE GENOMIC DNA]</scope>
    <source>
        <strain evidence="4 5">BCRC 81129</strain>
    </source>
</reference>
<dbReference type="AlphaFoldDB" id="A0A4Z0J5V9"/>
<dbReference type="Proteomes" id="UP000297348">
    <property type="component" value="Unassembled WGS sequence"/>
</dbReference>
<keyword evidence="5" id="KW-1185">Reference proteome</keyword>
<comment type="caution">
    <text evidence="4">The sequence shown here is derived from an EMBL/GenBank/DDBJ whole genome shotgun (WGS) entry which is preliminary data.</text>
</comment>
<feature type="transmembrane region" description="Helical" evidence="2">
    <location>
        <begin position="139"/>
        <end position="165"/>
    </location>
</feature>
<feature type="transmembrane region" description="Helical" evidence="2">
    <location>
        <begin position="247"/>
        <end position="268"/>
    </location>
</feature>
<feature type="transmembrane region" description="Helical" evidence="2">
    <location>
        <begin position="212"/>
        <end position="235"/>
    </location>
</feature>
<evidence type="ECO:0000313" key="4">
    <source>
        <dbReference type="EMBL" id="TGD17808.1"/>
    </source>
</evidence>
<dbReference type="OrthoDB" id="2274225at2"/>
<feature type="transmembrane region" description="Helical" evidence="2">
    <location>
        <begin position="186"/>
        <end position="206"/>
    </location>
</feature>
<evidence type="ECO:0000256" key="1">
    <source>
        <dbReference type="SAM" id="MobiDB-lite"/>
    </source>
</evidence>
<feature type="compositionally biased region" description="Low complexity" evidence="1">
    <location>
        <begin position="47"/>
        <end position="63"/>
    </location>
</feature>